<sequence>MVNEKVIFADVEDPICAAANHAVLANEFVWNLLRENKGLGSLSEHRVTAACSVLETAETAALEARDTYYAAFEQNNDAAFGKTPVVTVVSVQVASGLDDLKQQLELLYMATAMLPDEDDEGAMRDGLSRALNLLAETAGHLH</sequence>
<dbReference type="AlphaFoldDB" id="A0A9X1NW72"/>
<dbReference type="Proteomes" id="UP001139089">
    <property type="component" value="Unassembled WGS sequence"/>
</dbReference>
<proteinExistence type="predicted"/>
<protein>
    <submittedName>
        <fullName evidence="1">Uncharacterized protein</fullName>
    </submittedName>
</protein>
<accession>A0A9X1NW72</accession>
<organism evidence="1 2">
    <name type="scientific">Rhizobium quercicola</name>
    <dbReference type="NCBI Taxonomy" id="2901226"/>
    <lineage>
        <taxon>Bacteria</taxon>
        <taxon>Pseudomonadati</taxon>
        <taxon>Pseudomonadota</taxon>
        <taxon>Alphaproteobacteria</taxon>
        <taxon>Hyphomicrobiales</taxon>
        <taxon>Rhizobiaceae</taxon>
        <taxon>Rhizobium/Agrobacterium group</taxon>
        <taxon>Rhizobium</taxon>
    </lineage>
</organism>
<evidence type="ECO:0000313" key="2">
    <source>
        <dbReference type="Proteomes" id="UP001139089"/>
    </source>
</evidence>
<comment type="caution">
    <text evidence="1">The sequence shown here is derived from an EMBL/GenBank/DDBJ whole genome shotgun (WGS) entry which is preliminary data.</text>
</comment>
<keyword evidence="2" id="KW-1185">Reference proteome</keyword>
<dbReference type="EMBL" id="JAJOZR010000018">
    <property type="protein sequence ID" value="MCD7111608.1"/>
    <property type="molecule type" value="Genomic_DNA"/>
</dbReference>
<reference evidence="1" key="1">
    <citation type="submission" date="2021-12" db="EMBL/GenBank/DDBJ databases">
        <authorList>
            <person name="Li Y."/>
        </authorList>
    </citation>
    <scope>NUCLEOTIDE SEQUENCE</scope>
    <source>
        <strain evidence="1">DKSPLA3</strain>
    </source>
</reference>
<name>A0A9X1NW72_9HYPH</name>
<dbReference type="RefSeq" id="WP_231816676.1">
    <property type="nucleotide sequence ID" value="NZ_JAJOZR010000018.1"/>
</dbReference>
<gene>
    <name evidence="1" type="ORF">LRX75_21465</name>
</gene>
<evidence type="ECO:0000313" key="1">
    <source>
        <dbReference type="EMBL" id="MCD7111608.1"/>
    </source>
</evidence>